<comment type="caution">
    <text evidence="2">The sequence shown here is derived from an EMBL/GenBank/DDBJ whole genome shotgun (WGS) entry which is preliminary data.</text>
</comment>
<dbReference type="AlphaFoldDB" id="A0A420XMJ2"/>
<evidence type="ECO:0000313" key="3">
    <source>
        <dbReference type="Proteomes" id="UP000281955"/>
    </source>
</evidence>
<reference evidence="2 3" key="1">
    <citation type="submission" date="2018-10" db="EMBL/GenBank/DDBJ databases">
        <title>Genomic Encyclopedia of Archaeal and Bacterial Type Strains, Phase II (KMG-II): from individual species to whole genera.</title>
        <authorList>
            <person name="Goeker M."/>
        </authorList>
    </citation>
    <scope>NUCLEOTIDE SEQUENCE [LARGE SCALE GENOMIC DNA]</scope>
    <source>
        <strain evidence="2 3">RP-AC37</strain>
    </source>
</reference>
<evidence type="ECO:0000313" key="2">
    <source>
        <dbReference type="EMBL" id="RKS72494.1"/>
    </source>
</evidence>
<sequence length="57" mass="6171">MTTTPFEPLDSPEPRTRVEDLEQPADPTVSEDPDIETPSVPPEEDVTGDAALPEPPD</sequence>
<protein>
    <submittedName>
        <fullName evidence="2">Uncharacterized protein</fullName>
    </submittedName>
</protein>
<name>A0A420XMJ2_9ACTN</name>
<keyword evidence="3" id="KW-1185">Reference proteome</keyword>
<accession>A0A420XMJ2</accession>
<proteinExistence type="predicted"/>
<dbReference type="EMBL" id="RBWV01000013">
    <property type="protein sequence ID" value="RKS72494.1"/>
    <property type="molecule type" value="Genomic_DNA"/>
</dbReference>
<dbReference type="RefSeq" id="WP_183061971.1">
    <property type="nucleotide sequence ID" value="NZ_RBWV01000013.1"/>
</dbReference>
<dbReference type="Proteomes" id="UP000281955">
    <property type="component" value="Unassembled WGS sequence"/>
</dbReference>
<organism evidence="2 3">
    <name type="scientific">Motilibacter peucedani</name>
    <dbReference type="NCBI Taxonomy" id="598650"/>
    <lineage>
        <taxon>Bacteria</taxon>
        <taxon>Bacillati</taxon>
        <taxon>Actinomycetota</taxon>
        <taxon>Actinomycetes</taxon>
        <taxon>Motilibacterales</taxon>
        <taxon>Motilibacteraceae</taxon>
        <taxon>Motilibacter</taxon>
    </lineage>
</organism>
<gene>
    <name evidence="2" type="ORF">CLV35_2738</name>
</gene>
<feature type="region of interest" description="Disordered" evidence="1">
    <location>
        <begin position="1"/>
        <end position="57"/>
    </location>
</feature>
<dbReference type="InParanoid" id="A0A420XMJ2"/>
<evidence type="ECO:0000256" key="1">
    <source>
        <dbReference type="SAM" id="MobiDB-lite"/>
    </source>
</evidence>